<dbReference type="Pfam" id="PF02386">
    <property type="entry name" value="TrkH"/>
    <property type="match status" value="2"/>
</dbReference>
<evidence type="ECO:0000313" key="11">
    <source>
        <dbReference type="Proteomes" id="UP000000254"/>
    </source>
</evidence>
<organism evidence="10 11">
    <name type="scientific">Staphylothermus marinus (strain ATCC 43588 / DSM 3639 / JCM 9404 / F1)</name>
    <dbReference type="NCBI Taxonomy" id="399550"/>
    <lineage>
        <taxon>Archaea</taxon>
        <taxon>Thermoproteota</taxon>
        <taxon>Thermoprotei</taxon>
        <taxon>Desulfurococcales</taxon>
        <taxon>Desulfurococcaceae</taxon>
        <taxon>Staphylothermus</taxon>
    </lineage>
</organism>
<evidence type="ECO:0000256" key="5">
    <source>
        <dbReference type="ARBA" id="ARBA00022692"/>
    </source>
</evidence>
<dbReference type="GO" id="GO:0008324">
    <property type="term" value="F:monoatomic cation transmembrane transporter activity"/>
    <property type="evidence" value="ECO:0007669"/>
    <property type="project" value="InterPro"/>
</dbReference>
<dbReference type="PANTHER" id="PTHR32024">
    <property type="entry name" value="TRK SYSTEM POTASSIUM UPTAKE PROTEIN TRKG-RELATED"/>
    <property type="match status" value="1"/>
</dbReference>
<keyword evidence="6 9" id="KW-1133">Transmembrane helix</keyword>
<dbReference type="Proteomes" id="UP000000254">
    <property type="component" value="Chromosome"/>
</dbReference>
<dbReference type="OrthoDB" id="111943at2157"/>
<evidence type="ECO:0000256" key="7">
    <source>
        <dbReference type="ARBA" id="ARBA00023065"/>
    </source>
</evidence>
<feature type="transmembrane region" description="Helical" evidence="9">
    <location>
        <begin position="439"/>
        <end position="457"/>
    </location>
</feature>
<dbReference type="PANTHER" id="PTHR32024:SF2">
    <property type="entry name" value="TRK SYSTEM POTASSIUM UPTAKE PROTEIN TRKG-RELATED"/>
    <property type="match status" value="1"/>
</dbReference>
<name>A3DNV3_STAMF</name>
<feature type="transmembrane region" description="Helical" evidence="9">
    <location>
        <begin position="313"/>
        <end position="332"/>
    </location>
</feature>
<protein>
    <submittedName>
        <fullName evidence="10">Cation transporter</fullName>
    </submittedName>
</protein>
<evidence type="ECO:0000256" key="1">
    <source>
        <dbReference type="ARBA" id="ARBA00004651"/>
    </source>
</evidence>
<dbReference type="GO" id="GO:0030001">
    <property type="term" value="P:metal ion transport"/>
    <property type="evidence" value="ECO:0007669"/>
    <property type="project" value="UniProtKB-ARBA"/>
</dbReference>
<reference evidence="11" key="1">
    <citation type="journal article" date="2009" name="BMC Genomics">
        <title>The complete genome sequence of Staphylothermus marinus reveals differences in sulfur metabolism among heterotrophic Crenarchaeota.</title>
        <authorList>
            <person name="Anderson I.J."/>
            <person name="Dharmarajan L."/>
            <person name="Rodriguez J."/>
            <person name="Hooper S."/>
            <person name="Porat I."/>
            <person name="Ulrich L.E."/>
            <person name="Elkins J.G."/>
            <person name="Mavromatis K."/>
            <person name="Sun H."/>
            <person name="Land M."/>
            <person name="Lapidus A."/>
            <person name="Lucas S."/>
            <person name="Barry K."/>
            <person name="Huber H."/>
            <person name="Zhulin I.B."/>
            <person name="Whitman W.B."/>
            <person name="Mukhopadhyay B."/>
            <person name="Woese C."/>
            <person name="Bristow J."/>
            <person name="Kyrpides N."/>
        </authorList>
    </citation>
    <scope>NUCLEOTIDE SEQUENCE [LARGE SCALE GENOMIC DNA]</scope>
    <source>
        <strain evidence="11">ATCC 43588 / DSM 3639 / JCM 9404 / F1</strain>
    </source>
</reference>
<sequence length="462" mass="51120">MIRWRLIAYYLSNMLYLLGFSQIVPIIFSIIVGESIGFILLLIFDLLIMVSLAYILRRISFLGEINIVEAYTVMVLAFIIPSFTFALPVMVYNVDFINALFEGASAITTTGLSALPPHTLTTGVHFLRSYYQWLGGIGIALLTLSFFLSPGTAAYNIYVAHLGKYKLKPLSISTIKIIVKIYIAFTLLYIFLYLVSGTPLLDAVLNSLTTISTGGFSRISSFKNGSMYMALFLMFMSAQPIAIYYFLFRGKLREILKDPQLSCFILISIIGFIAVSISVGNISSEILFQVISALSTTGYSAFDNKLLSEPAKFILSILMIIGAGFGSTGGGLKQLRIIIIFKSITANIKRLYMPKDAVIPVKIRNKVVSSSEILFSYTLLGMYLIVLIVSTYIISLYGYSIADSFFEASSALATTGLSVGISSPSLSFIPKITLIIDMWLGRVEIIPFIIVLTNLYYSTKKR</sequence>
<evidence type="ECO:0000256" key="4">
    <source>
        <dbReference type="ARBA" id="ARBA00022475"/>
    </source>
</evidence>
<dbReference type="InterPro" id="IPR003445">
    <property type="entry name" value="Cat_transpt"/>
</dbReference>
<dbReference type="AlphaFoldDB" id="A3DNV3"/>
<dbReference type="GO" id="GO:0005886">
    <property type="term" value="C:plasma membrane"/>
    <property type="evidence" value="ECO:0007669"/>
    <property type="project" value="UniProtKB-SubCell"/>
</dbReference>
<evidence type="ECO:0000256" key="2">
    <source>
        <dbReference type="ARBA" id="ARBA00009137"/>
    </source>
</evidence>
<keyword evidence="11" id="KW-1185">Reference proteome</keyword>
<keyword evidence="8 9" id="KW-0472">Membrane</keyword>
<comment type="similarity">
    <text evidence="2">Belongs to the TrkH potassium transport family.</text>
</comment>
<feature type="transmembrane region" description="Helical" evidence="9">
    <location>
        <begin position="36"/>
        <end position="56"/>
    </location>
</feature>
<feature type="transmembrane region" description="Helical" evidence="9">
    <location>
        <begin position="177"/>
        <end position="195"/>
    </location>
</feature>
<keyword evidence="4" id="KW-1003">Cell membrane</keyword>
<dbReference type="EMBL" id="CP000575">
    <property type="protein sequence ID" value="ABN70313.1"/>
    <property type="molecule type" value="Genomic_DNA"/>
</dbReference>
<feature type="transmembrane region" description="Helical" evidence="9">
    <location>
        <begin position="7"/>
        <end position="30"/>
    </location>
</feature>
<dbReference type="HOGENOM" id="CLU_030708_3_0_2"/>
<accession>A3DNV3</accession>
<evidence type="ECO:0000256" key="3">
    <source>
        <dbReference type="ARBA" id="ARBA00022448"/>
    </source>
</evidence>
<feature type="transmembrane region" description="Helical" evidence="9">
    <location>
        <begin position="130"/>
        <end position="157"/>
    </location>
</feature>
<feature type="transmembrane region" description="Helical" evidence="9">
    <location>
        <begin position="227"/>
        <end position="248"/>
    </location>
</feature>
<feature type="transmembrane region" description="Helical" evidence="9">
    <location>
        <begin position="374"/>
        <end position="399"/>
    </location>
</feature>
<reference evidence="10 11" key="2">
    <citation type="journal article" date="2009" name="Stand. Genomic Sci.">
        <title>Complete genome sequence of Staphylothermus marinus Stetter and Fiala 1986 type strain F1.</title>
        <authorList>
            <person name="Anderson I.J."/>
            <person name="Sun H."/>
            <person name="Lapidus A."/>
            <person name="Copeland A."/>
            <person name="Glavina Del Rio T."/>
            <person name="Tice H."/>
            <person name="Dalin E."/>
            <person name="Lucas S."/>
            <person name="Barry K."/>
            <person name="Land M."/>
            <person name="Richardson P."/>
            <person name="Huber H."/>
            <person name="Kyrpides N.C."/>
        </authorList>
    </citation>
    <scope>NUCLEOTIDE SEQUENCE [LARGE SCALE GENOMIC DNA]</scope>
    <source>
        <strain evidence="11">ATCC 43588 / DSM 3639 / JCM 9404 / F1</strain>
    </source>
</reference>
<feature type="transmembrane region" description="Helical" evidence="9">
    <location>
        <begin position="68"/>
        <end position="91"/>
    </location>
</feature>
<gene>
    <name evidence="10" type="ordered locus">Smar_1219</name>
</gene>
<feature type="transmembrane region" description="Helical" evidence="9">
    <location>
        <begin position="260"/>
        <end position="279"/>
    </location>
</feature>
<dbReference type="STRING" id="399550.Smar_1219"/>
<comment type="subcellular location">
    <subcellularLocation>
        <location evidence="1">Cell membrane</location>
        <topology evidence="1">Multi-pass membrane protein</topology>
    </subcellularLocation>
</comment>
<keyword evidence="5 9" id="KW-0812">Transmembrane</keyword>
<evidence type="ECO:0000256" key="8">
    <source>
        <dbReference type="ARBA" id="ARBA00023136"/>
    </source>
</evidence>
<dbReference type="KEGG" id="smr:Smar_1219"/>
<dbReference type="RefSeq" id="WP_011839504.1">
    <property type="nucleotide sequence ID" value="NC_009033.1"/>
</dbReference>
<dbReference type="GeneID" id="4907270"/>
<proteinExistence type="inferred from homology"/>
<dbReference type="eggNOG" id="arCOG04145">
    <property type="taxonomic scope" value="Archaea"/>
</dbReference>
<evidence type="ECO:0000256" key="9">
    <source>
        <dbReference type="SAM" id="Phobius"/>
    </source>
</evidence>
<evidence type="ECO:0000313" key="10">
    <source>
        <dbReference type="EMBL" id="ABN70313.1"/>
    </source>
</evidence>
<keyword evidence="7" id="KW-0406">Ion transport</keyword>
<keyword evidence="3" id="KW-0813">Transport</keyword>
<evidence type="ECO:0000256" key="6">
    <source>
        <dbReference type="ARBA" id="ARBA00022989"/>
    </source>
</evidence>